<dbReference type="SUPFAM" id="SSF53335">
    <property type="entry name" value="S-adenosyl-L-methionine-dependent methyltransferases"/>
    <property type="match status" value="1"/>
</dbReference>
<dbReference type="InterPro" id="IPR025714">
    <property type="entry name" value="Methyltranfer_dom"/>
</dbReference>
<dbReference type="PANTHER" id="PTHR43464:SF19">
    <property type="entry name" value="UBIQUINONE BIOSYNTHESIS O-METHYLTRANSFERASE, MITOCHONDRIAL"/>
    <property type="match status" value="1"/>
</dbReference>
<evidence type="ECO:0000313" key="6">
    <source>
        <dbReference type="EMBL" id="PMD04932.1"/>
    </source>
</evidence>
<dbReference type="CDD" id="cd02440">
    <property type="entry name" value="AdoMet_MTases"/>
    <property type="match status" value="1"/>
</dbReference>
<reference evidence="6 7" key="1">
    <citation type="submission" date="2017-09" db="EMBL/GenBank/DDBJ databases">
        <title>Bacterial strain isolated from the female urinary microbiota.</title>
        <authorList>
            <person name="Thomas-White K."/>
            <person name="Kumar N."/>
            <person name="Forster S."/>
            <person name="Putonti C."/>
            <person name="Lawley T."/>
            <person name="Wolfe A.J."/>
        </authorList>
    </citation>
    <scope>NUCLEOTIDE SEQUENCE [LARGE SCALE GENOMIC DNA]</scope>
    <source>
        <strain evidence="6 7">UMB1301</strain>
    </source>
</reference>
<keyword evidence="1 6" id="KW-0489">Methyltransferase</keyword>
<dbReference type="GO" id="GO:0032259">
    <property type="term" value="P:methylation"/>
    <property type="evidence" value="ECO:0007669"/>
    <property type="project" value="UniProtKB-KW"/>
</dbReference>
<feature type="region of interest" description="Disordered" evidence="4">
    <location>
        <begin position="1"/>
        <end position="26"/>
    </location>
</feature>
<evidence type="ECO:0000256" key="3">
    <source>
        <dbReference type="ARBA" id="ARBA00022691"/>
    </source>
</evidence>
<evidence type="ECO:0000256" key="2">
    <source>
        <dbReference type="ARBA" id="ARBA00022679"/>
    </source>
</evidence>
<dbReference type="AlphaFoldDB" id="A0A2N6VLA3"/>
<gene>
    <name evidence="6" type="ORF">CJ199_07450</name>
</gene>
<dbReference type="PANTHER" id="PTHR43464">
    <property type="entry name" value="METHYLTRANSFERASE"/>
    <property type="match status" value="1"/>
</dbReference>
<name>A0A2N6VLA3_9MICO</name>
<protein>
    <submittedName>
        <fullName evidence="6">Class I SAM-dependent methyltransferase</fullName>
    </submittedName>
</protein>
<dbReference type="Proteomes" id="UP000235598">
    <property type="component" value="Unassembled WGS sequence"/>
</dbReference>
<evidence type="ECO:0000313" key="7">
    <source>
        <dbReference type="Proteomes" id="UP000235598"/>
    </source>
</evidence>
<keyword evidence="2 6" id="KW-0808">Transferase</keyword>
<evidence type="ECO:0000259" key="5">
    <source>
        <dbReference type="Pfam" id="PF13847"/>
    </source>
</evidence>
<dbReference type="Pfam" id="PF13847">
    <property type="entry name" value="Methyltransf_31"/>
    <property type="match status" value="1"/>
</dbReference>
<organism evidence="6 7">
    <name type="scientific">Brevibacterium paucivorans</name>
    <dbReference type="NCBI Taxonomy" id="170994"/>
    <lineage>
        <taxon>Bacteria</taxon>
        <taxon>Bacillati</taxon>
        <taxon>Actinomycetota</taxon>
        <taxon>Actinomycetes</taxon>
        <taxon>Micrococcales</taxon>
        <taxon>Brevibacteriaceae</taxon>
        <taxon>Brevibacterium</taxon>
    </lineage>
</organism>
<accession>A0A2N6VLA3</accession>
<dbReference type="InterPro" id="IPR029063">
    <property type="entry name" value="SAM-dependent_MTases_sf"/>
</dbReference>
<evidence type="ECO:0000256" key="1">
    <source>
        <dbReference type="ARBA" id="ARBA00022603"/>
    </source>
</evidence>
<proteinExistence type="predicted"/>
<dbReference type="EMBL" id="PNHK01000003">
    <property type="protein sequence ID" value="PMD04932.1"/>
    <property type="molecule type" value="Genomic_DNA"/>
</dbReference>
<dbReference type="RefSeq" id="WP_102238875.1">
    <property type="nucleotide sequence ID" value="NZ_PNHK01000003.1"/>
</dbReference>
<sequence length="242" mass="26260">MNDLGDNNPTNAGAGNPTNNPNQDRLRETREHWDARYRESESMWSGKVNHALEQALTRVGMSPAPRPNLRALDLGCGEGGDALWLASQGYAVTGVDIAPTAIERAQSHALRQGVTATFVASDAESWLATQHAAGTTFDLITVSFLHTNVVADREDLLHAARNLLHPGGVFLTVSHAHMPPWARPNFTDAEWEARIRALPTLQSEPALLSGEVLLAEVWNRTVEDPSGQPAVLEDLVVAVRCP</sequence>
<evidence type="ECO:0000256" key="4">
    <source>
        <dbReference type="SAM" id="MobiDB-lite"/>
    </source>
</evidence>
<dbReference type="GO" id="GO:0008168">
    <property type="term" value="F:methyltransferase activity"/>
    <property type="evidence" value="ECO:0007669"/>
    <property type="project" value="UniProtKB-KW"/>
</dbReference>
<dbReference type="Gene3D" id="3.40.50.150">
    <property type="entry name" value="Vaccinia Virus protein VP39"/>
    <property type="match status" value="1"/>
</dbReference>
<feature type="domain" description="Methyltransferase" evidence="5">
    <location>
        <begin position="67"/>
        <end position="178"/>
    </location>
</feature>
<keyword evidence="3" id="KW-0949">S-adenosyl-L-methionine</keyword>
<dbReference type="OrthoDB" id="9786503at2"/>
<feature type="compositionally biased region" description="Low complexity" evidence="4">
    <location>
        <begin position="7"/>
        <end position="22"/>
    </location>
</feature>
<comment type="caution">
    <text evidence="6">The sequence shown here is derived from an EMBL/GenBank/DDBJ whole genome shotgun (WGS) entry which is preliminary data.</text>
</comment>